<evidence type="ECO:0000259" key="5">
    <source>
        <dbReference type="PROSITE" id="PS51635"/>
    </source>
</evidence>
<keyword evidence="2 4" id="KW-0442">Lipid degradation</keyword>
<proteinExistence type="predicted"/>
<comment type="caution">
    <text evidence="4">Lacks conserved residue(s) required for the propagation of feature annotation.</text>
</comment>
<dbReference type="GO" id="GO:0016042">
    <property type="term" value="P:lipid catabolic process"/>
    <property type="evidence" value="ECO:0007669"/>
    <property type="project" value="UniProtKB-UniRule"/>
</dbReference>
<dbReference type="PROSITE" id="PS51635">
    <property type="entry name" value="PNPLA"/>
    <property type="match status" value="1"/>
</dbReference>
<dbReference type="OrthoDB" id="9802424at2"/>
<dbReference type="EMBL" id="AEIU01000075">
    <property type="protein sequence ID" value="EFP96392.1"/>
    <property type="molecule type" value="Genomic_DNA"/>
</dbReference>
<feature type="short sequence motif" description="DGA/G" evidence="4">
    <location>
        <begin position="156"/>
        <end position="158"/>
    </location>
</feature>
<dbReference type="eggNOG" id="COG4667">
    <property type="taxonomic scope" value="Bacteria"/>
</dbReference>
<dbReference type="InterPro" id="IPR045943">
    <property type="entry name" value="DUF6363"/>
</dbReference>
<evidence type="ECO:0000313" key="7">
    <source>
        <dbReference type="Proteomes" id="UP000002943"/>
    </source>
</evidence>
<dbReference type="AlphaFoldDB" id="E3BL48"/>
<protein>
    <submittedName>
        <fullName evidence="6">Phospholipase</fullName>
    </submittedName>
</protein>
<dbReference type="RefSeq" id="WP_009601779.1">
    <property type="nucleotide sequence ID" value="NZ_AEIU01000075.1"/>
</dbReference>
<name>E3BL48_9VIBR</name>
<dbReference type="CDD" id="cd07208">
    <property type="entry name" value="Pat_hypo_Ecoli_yjju_like"/>
    <property type="match status" value="1"/>
</dbReference>
<feature type="active site" description="Proton acceptor" evidence="4">
    <location>
        <position position="156"/>
    </location>
</feature>
<evidence type="ECO:0000256" key="2">
    <source>
        <dbReference type="ARBA" id="ARBA00022963"/>
    </source>
</evidence>
<reference evidence="6 7" key="1">
    <citation type="journal article" date="2012" name="Int. J. Syst. Evol. Microbiol.">
        <title>Vibrio caribbeanicus sp. nov., isolated from the marine sponge Scleritoderma cyanea.</title>
        <authorList>
            <person name="Hoffmann M."/>
            <person name="Monday S.R."/>
            <person name="Allard M.W."/>
            <person name="Strain E.A."/>
            <person name="Whittaker P."/>
            <person name="Naum M."/>
            <person name="McCarthy P.J."/>
            <person name="Lopez J.V."/>
            <person name="Fischer M."/>
            <person name="Brown E.W."/>
        </authorList>
    </citation>
    <scope>NUCLEOTIDE SEQUENCE [LARGE SCALE GENOMIC DNA]</scope>
    <source>
        <strain evidence="6 7">ATCC BAA-2122</strain>
    </source>
</reference>
<dbReference type="PANTHER" id="PTHR14226">
    <property type="entry name" value="NEUROPATHY TARGET ESTERASE/SWISS CHEESE D.MELANOGASTER"/>
    <property type="match status" value="1"/>
</dbReference>
<accession>E3BL48</accession>
<dbReference type="Proteomes" id="UP000002943">
    <property type="component" value="Unassembled WGS sequence"/>
</dbReference>
<sequence>MKAIVVEGGAMRGIFAAGVLDAHIEADFYPYDFAIGVSAGTSNLANYLSKQHKRSYDVITKLATQKQFFNPIRFIKKGHLVDIQWLLNESERVYPLNKKQLFSSIPLFTSITNIATGHAEYYRIDHKNINYLLEATSAMPIAYRSTPCTPESCHADGGISDSIPVIEAYKRGATDITVILSRPLNYRMQQKKVNWAMKTMLNQQPRIIQALSTRAIHYNKALDFIKSPPEGVSVNVLAPPSHFPINRLTMDRKKLETGYQMGLVLGYQQIQKHLQQLLTHGSLDRSSGTGVPIQ</sequence>
<keyword evidence="7" id="KW-1185">Reference proteome</keyword>
<dbReference type="InterPro" id="IPR050301">
    <property type="entry name" value="NTE"/>
</dbReference>
<dbReference type="Gene3D" id="3.40.1090.10">
    <property type="entry name" value="Cytosolic phospholipase A2 catalytic domain"/>
    <property type="match status" value="2"/>
</dbReference>
<dbReference type="InterPro" id="IPR016035">
    <property type="entry name" value="Acyl_Trfase/lysoPLipase"/>
</dbReference>
<evidence type="ECO:0000256" key="3">
    <source>
        <dbReference type="ARBA" id="ARBA00023098"/>
    </source>
</evidence>
<dbReference type="InterPro" id="IPR002641">
    <property type="entry name" value="PNPLA_dom"/>
</dbReference>
<keyword evidence="3 4" id="KW-0443">Lipid metabolism</keyword>
<evidence type="ECO:0000256" key="4">
    <source>
        <dbReference type="PROSITE-ProRule" id="PRU01161"/>
    </source>
</evidence>
<organism evidence="6 7">
    <name type="scientific">Vibrio caribbeanicus ATCC BAA-2122</name>
    <dbReference type="NCBI Taxonomy" id="796620"/>
    <lineage>
        <taxon>Bacteria</taxon>
        <taxon>Pseudomonadati</taxon>
        <taxon>Pseudomonadota</taxon>
        <taxon>Gammaproteobacteria</taxon>
        <taxon>Vibrionales</taxon>
        <taxon>Vibrionaceae</taxon>
        <taxon>Vibrio</taxon>
    </lineage>
</organism>
<feature type="active site" description="Nucleophile" evidence="4">
    <location>
        <position position="38"/>
    </location>
</feature>
<comment type="caution">
    <text evidence="6">The sequence shown here is derived from an EMBL/GenBank/DDBJ whole genome shotgun (WGS) entry which is preliminary data.</text>
</comment>
<keyword evidence="1 4" id="KW-0378">Hydrolase</keyword>
<gene>
    <name evidence="6" type="ORF">VIBC2010_12524</name>
</gene>
<evidence type="ECO:0000313" key="6">
    <source>
        <dbReference type="EMBL" id="EFP96392.1"/>
    </source>
</evidence>
<dbReference type="SUPFAM" id="SSF52151">
    <property type="entry name" value="FabD/lysophospholipase-like"/>
    <property type="match status" value="1"/>
</dbReference>
<dbReference type="PANTHER" id="PTHR14226:SF25">
    <property type="entry name" value="PHOSPHOESTERASE"/>
    <property type="match status" value="1"/>
</dbReference>
<dbReference type="GO" id="GO:0016787">
    <property type="term" value="F:hydrolase activity"/>
    <property type="evidence" value="ECO:0007669"/>
    <property type="project" value="UniProtKB-UniRule"/>
</dbReference>
<dbReference type="Pfam" id="PF19890">
    <property type="entry name" value="DUF6363"/>
    <property type="match status" value="1"/>
</dbReference>
<feature type="short sequence motif" description="GXSXG" evidence="4">
    <location>
        <begin position="36"/>
        <end position="40"/>
    </location>
</feature>
<dbReference type="InterPro" id="IPR037483">
    <property type="entry name" value="YjjU-like"/>
</dbReference>
<feature type="domain" description="PNPLA" evidence="5">
    <location>
        <begin position="4"/>
        <end position="169"/>
    </location>
</feature>
<evidence type="ECO:0000256" key="1">
    <source>
        <dbReference type="ARBA" id="ARBA00022801"/>
    </source>
</evidence>
<dbReference type="Pfam" id="PF01734">
    <property type="entry name" value="Patatin"/>
    <property type="match status" value="1"/>
</dbReference>